<feature type="region of interest" description="Disordered" evidence="1">
    <location>
        <begin position="40"/>
        <end position="59"/>
    </location>
</feature>
<dbReference type="KEGG" id="bgh:BDBG_04437"/>
<gene>
    <name evidence="2" type="ORF">BDBG_04437</name>
</gene>
<sequence length="169" mass="18870">MFGVTYAVHTREASVMGTNRALGLLCTFVRNGIDLPRPPVKRRGLDLETGQGRTGQGRAKMGWDGIVPLGWLWGLIDCGSNLGQQPINQHLSATTTTVTITNHRHWQSSRAWSRRAWMQPLKVSANQRRRGPAHPAPRMPTAFWCARRGCANKLEAQASSSSSWLRWNI</sequence>
<proteinExistence type="predicted"/>
<dbReference type="EMBL" id="GG657454">
    <property type="protein sequence ID" value="OAT08497.1"/>
    <property type="molecule type" value="Genomic_DNA"/>
</dbReference>
<dbReference type="RefSeq" id="XP_031578315.1">
    <property type="nucleotide sequence ID" value="XM_031721661.1"/>
</dbReference>
<name>A0A179UN03_BLAGS</name>
<evidence type="ECO:0000313" key="2">
    <source>
        <dbReference type="EMBL" id="OAT08497.1"/>
    </source>
</evidence>
<accession>A0A179UN03</accession>
<protein>
    <submittedName>
        <fullName evidence="2">Uncharacterized protein</fullName>
    </submittedName>
</protein>
<dbReference type="VEuPathDB" id="FungiDB:BDBG_04437"/>
<reference evidence="3" key="1">
    <citation type="journal article" date="2015" name="PLoS Genet.">
        <title>The dynamic genome and transcriptome of the human fungal pathogen Blastomyces and close relative Emmonsia.</title>
        <authorList>
            <person name="Munoz J.F."/>
            <person name="Gauthier G.M."/>
            <person name="Desjardins C.A."/>
            <person name="Gallo J.E."/>
            <person name="Holder J."/>
            <person name="Sullivan T.D."/>
            <person name="Marty A.J."/>
            <person name="Carmen J.C."/>
            <person name="Chen Z."/>
            <person name="Ding L."/>
            <person name="Gujja S."/>
            <person name="Magrini V."/>
            <person name="Misas E."/>
            <person name="Mitreva M."/>
            <person name="Priest M."/>
            <person name="Saif S."/>
            <person name="Whiston E.A."/>
            <person name="Young S."/>
            <person name="Zeng Q."/>
            <person name="Goldman W.E."/>
            <person name="Mardis E.R."/>
            <person name="Taylor J.W."/>
            <person name="McEwen J.G."/>
            <person name="Clay O.K."/>
            <person name="Klein B.S."/>
            <person name="Cuomo C.A."/>
        </authorList>
    </citation>
    <scope>NUCLEOTIDE SEQUENCE [LARGE SCALE GENOMIC DNA]</scope>
    <source>
        <strain evidence="3">SLH14081</strain>
    </source>
</reference>
<organism evidence="2 3">
    <name type="scientific">Blastomyces gilchristii (strain SLH14081)</name>
    <name type="common">Blastomyces dermatitidis</name>
    <dbReference type="NCBI Taxonomy" id="559298"/>
    <lineage>
        <taxon>Eukaryota</taxon>
        <taxon>Fungi</taxon>
        <taxon>Dikarya</taxon>
        <taxon>Ascomycota</taxon>
        <taxon>Pezizomycotina</taxon>
        <taxon>Eurotiomycetes</taxon>
        <taxon>Eurotiomycetidae</taxon>
        <taxon>Onygenales</taxon>
        <taxon>Ajellomycetaceae</taxon>
        <taxon>Blastomyces</taxon>
    </lineage>
</organism>
<evidence type="ECO:0000256" key="1">
    <source>
        <dbReference type="SAM" id="MobiDB-lite"/>
    </source>
</evidence>
<keyword evidence="3" id="KW-1185">Reference proteome</keyword>
<dbReference type="Proteomes" id="UP000002038">
    <property type="component" value="Unassembled WGS sequence"/>
</dbReference>
<dbReference type="AlphaFoldDB" id="A0A179UN03"/>
<dbReference type="GeneID" id="8509730"/>
<evidence type="ECO:0000313" key="3">
    <source>
        <dbReference type="Proteomes" id="UP000002038"/>
    </source>
</evidence>